<evidence type="ECO:0000313" key="5">
    <source>
        <dbReference type="EMBL" id="JAS96743.1"/>
    </source>
</evidence>
<feature type="domain" description="SHSP" evidence="4">
    <location>
        <begin position="36"/>
        <end position="145"/>
    </location>
</feature>
<dbReference type="PANTHER" id="PTHR45640:SF26">
    <property type="entry name" value="RE23625P"/>
    <property type="match status" value="1"/>
</dbReference>
<evidence type="ECO:0000256" key="2">
    <source>
        <dbReference type="RuleBase" id="RU003616"/>
    </source>
</evidence>
<protein>
    <recommendedName>
        <fullName evidence="4">SHSP domain-containing protein</fullName>
    </recommendedName>
</protein>
<dbReference type="CDD" id="cd06526">
    <property type="entry name" value="metazoan_ACD"/>
    <property type="match status" value="1"/>
</dbReference>
<dbReference type="GO" id="GO:0005737">
    <property type="term" value="C:cytoplasm"/>
    <property type="evidence" value="ECO:0007669"/>
    <property type="project" value="TreeGrafter"/>
</dbReference>
<feature type="compositionally biased region" description="Polar residues" evidence="3">
    <location>
        <begin position="147"/>
        <end position="156"/>
    </location>
</feature>
<dbReference type="GO" id="GO:0009408">
    <property type="term" value="P:response to heat"/>
    <property type="evidence" value="ECO:0007669"/>
    <property type="project" value="TreeGrafter"/>
</dbReference>
<dbReference type="GO" id="GO:0042026">
    <property type="term" value="P:protein refolding"/>
    <property type="evidence" value="ECO:0007669"/>
    <property type="project" value="TreeGrafter"/>
</dbReference>
<reference evidence="5" key="1">
    <citation type="submission" date="2015-11" db="EMBL/GenBank/DDBJ databases">
        <title>De novo transcriptome assembly of four potential Pierce s Disease insect vectors from Arizona vineyards.</title>
        <authorList>
            <person name="Tassone E.E."/>
        </authorList>
    </citation>
    <scope>NUCLEOTIDE SEQUENCE</scope>
</reference>
<dbReference type="GO" id="GO:0005634">
    <property type="term" value="C:nucleus"/>
    <property type="evidence" value="ECO:0007669"/>
    <property type="project" value="TreeGrafter"/>
</dbReference>
<dbReference type="Gene3D" id="2.60.40.790">
    <property type="match status" value="1"/>
</dbReference>
<evidence type="ECO:0000259" key="4">
    <source>
        <dbReference type="PROSITE" id="PS01031"/>
    </source>
</evidence>
<dbReference type="PANTHER" id="PTHR45640">
    <property type="entry name" value="HEAT SHOCK PROTEIN HSP-12.2-RELATED"/>
    <property type="match status" value="1"/>
</dbReference>
<proteinExistence type="inferred from homology"/>
<dbReference type="AlphaFoldDB" id="A0A1B6JCU8"/>
<dbReference type="SUPFAM" id="SSF49764">
    <property type="entry name" value="HSP20-like chaperones"/>
    <property type="match status" value="1"/>
</dbReference>
<dbReference type="PRINTS" id="PR00299">
    <property type="entry name" value="ACRYSTALLIN"/>
</dbReference>
<feature type="region of interest" description="Disordered" evidence="3">
    <location>
        <begin position="121"/>
        <end position="166"/>
    </location>
</feature>
<name>A0A1B6JCU8_9HEMI</name>
<dbReference type="EMBL" id="GECU01010963">
    <property type="protein sequence ID" value="JAS96743.1"/>
    <property type="molecule type" value="Transcribed_RNA"/>
</dbReference>
<dbReference type="Pfam" id="PF00011">
    <property type="entry name" value="HSP20"/>
    <property type="match status" value="1"/>
</dbReference>
<dbReference type="InterPro" id="IPR008978">
    <property type="entry name" value="HSP20-like_chaperone"/>
</dbReference>
<sequence length="166" mass="18774">MMIIYHILHMMNKPIFLDRNFGSLISSPFFYSRPHRLVSPEQSGTSKILTDKNNFRISLDVQQFKPNELSVKVVDDFVVIEGKHGEQTDDYGLVSRQFTRRYRLPPDVDAEALQSSLSSDGVLQVEAPKKPPVQGSERIVPIVATRKPSTPLSSPLQPEKKAKIQN</sequence>
<dbReference type="InterPro" id="IPR002068">
    <property type="entry name" value="A-crystallin/Hsp20_dom"/>
</dbReference>
<evidence type="ECO:0000256" key="1">
    <source>
        <dbReference type="PROSITE-ProRule" id="PRU00285"/>
    </source>
</evidence>
<dbReference type="PROSITE" id="PS01031">
    <property type="entry name" value="SHSP"/>
    <property type="match status" value="1"/>
</dbReference>
<dbReference type="InterPro" id="IPR001436">
    <property type="entry name" value="Alpha-crystallin/sHSP_animal"/>
</dbReference>
<organism evidence="5">
    <name type="scientific">Homalodisca liturata</name>
    <dbReference type="NCBI Taxonomy" id="320908"/>
    <lineage>
        <taxon>Eukaryota</taxon>
        <taxon>Metazoa</taxon>
        <taxon>Ecdysozoa</taxon>
        <taxon>Arthropoda</taxon>
        <taxon>Hexapoda</taxon>
        <taxon>Insecta</taxon>
        <taxon>Pterygota</taxon>
        <taxon>Neoptera</taxon>
        <taxon>Paraneoptera</taxon>
        <taxon>Hemiptera</taxon>
        <taxon>Auchenorrhyncha</taxon>
        <taxon>Membracoidea</taxon>
        <taxon>Cicadellidae</taxon>
        <taxon>Cicadellinae</taxon>
        <taxon>Proconiini</taxon>
        <taxon>Homalodisca</taxon>
    </lineage>
</organism>
<evidence type="ECO:0000256" key="3">
    <source>
        <dbReference type="SAM" id="MobiDB-lite"/>
    </source>
</evidence>
<accession>A0A1B6JCU8</accession>
<gene>
    <name evidence="5" type="ORF">g.24885</name>
</gene>
<dbReference type="GO" id="GO:0051082">
    <property type="term" value="F:unfolded protein binding"/>
    <property type="evidence" value="ECO:0007669"/>
    <property type="project" value="TreeGrafter"/>
</dbReference>
<comment type="similarity">
    <text evidence="1 2">Belongs to the small heat shock protein (HSP20) family.</text>
</comment>